<dbReference type="AlphaFoldDB" id="A0A7H1MA14"/>
<dbReference type="PANTHER" id="PTHR10884:SF14">
    <property type="entry name" value="NADH DEHYDROGENASE [UBIQUINONE] IRON-SULFUR PROTEIN 3, MITOCHONDRIAL"/>
    <property type="match status" value="1"/>
</dbReference>
<keyword evidence="5" id="KW-0472">Membrane</keyword>
<evidence type="ECO:0000256" key="3">
    <source>
        <dbReference type="ARBA" id="ARBA00022719"/>
    </source>
</evidence>
<dbReference type="Gene3D" id="3.30.460.80">
    <property type="entry name" value="NADH:ubiquinone oxidoreductase, 30kDa subunit"/>
    <property type="match status" value="1"/>
</dbReference>
<accession>A0A7H1MA14</accession>
<dbReference type="InterPro" id="IPR020396">
    <property type="entry name" value="NADH_UbQ_OxRdtase_CS"/>
</dbReference>
<organism evidence="9 10">
    <name type="scientific">Neisseria musculi</name>
    <dbReference type="NCBI Taxonomy" id="1815583"/>
    <lineage>
        <taxon>Bacteria</taxon>
        <taxon>Pseudomonadati</taxon>
        <taxon>Pseudomonadota</taxon>
        <taxon>Betaproteobacteria</taxon>
        <taxon>Neisseriales</taxon>
        <taxon>Neisseriaceae</taxon>
        <taxon>Neisseria</taxon>
    </lineage>
</organism>
<keyword evidence="5" id="KW-1003">Cell membrane</keyword>
<dbReference type="EMBL" id="CP060414">
    <property type="protein sequence ID" value="QNT58479.1"/>
    <property type="molecule type" value="Genomic_DNA"/>
</dbReference>
<evidence type="ECO:0000313" key="10">
    <source>
        <dbReference type="Proteomes" id="UP000516412"/>
    </source>
</evidence>
<evidence type="ECO:0000256" key="7">
    <source>
        <dbReference type="RuleBase" id="RU003582"/>
    </source>
</evidence>
<dbReference type="SUPFAM" id="SSF143243">
    <property type="entry name" value="Nqo5-like"/>
    <property type="match status" value="1"/>
</dbReference>
<dbReference type="GO" id="GO:0008137">
    <property type="term" value="F:NADH dehydrogenase (ubiquinone) activity"/>
    <property type="evidence" value="ECO:0007669"/>
    <property type="project" value="InterPro"/>
</dbReference>
<proteinExistence type="inferred from homology"/>
<dbReference type="HAMAP" id="MF_01357">
    <property type="entry name" value="NDH1_NuoC"/>
    <property type="match status" value="1"/>
</dbReference>
<evidence type="ECO:0000256" key="6">
    <source>
        <dbReference type="RuleBase" id="RU003456"/>
    </source>
</evidence>
<dbReference type="PROSITE" id="PS00542">
    <property type="entry name" value="COMPLEX1_30K"/>
    <property type="match status" value="1"/>
</dbReference>
<comment type="function">
    <text evidence="5">NDH-1 shuttles electrons from NADH, via FMN and iron-sulfur (Fe-S) centers, to quinones in the respiratory chain. The immediate electron acceptor for the enzyme in this species is believed to be ubiquinone. Couples the redox reaction to proton translocation (for every two electrons transferred, four hydrogen ions are translocated across the cytoplasmic membrane), and thus conserves the redox energy in a proton gradient.</text>
</comment>
<sequence>MADVKTLHETVARVLGGKVSKIIEALGEITVECPSENYLEIMAALRDHANLHFESLVDLCGVDYSTYKNEPWHGKRFAVVSQLVSVKNNQRIRVRVWCQDDNFPVVDSVTEIYNSADWYEREAFDLYGILFNNHPDLRRILTDYGFVGHPFRKDFPISGYVEMRYDEAEKRVIYQPVTIEPREITPRIVREEYYGG</sequence>
<dbReference type="InterPro" id="IPR001268">
    <property type="entry name" value="NADH_UbQ_OxRdtase_30kDa_su"/>
</dbReference>
<comment type="similarity">
    <text evidence="1 5 6">Belongs to the complex I 30 kDa subunit family.</text>
</comment>
<evidence type="ECO:0000259" key="8">
    <source>
        <dbReference type="Pfam" id="PF00329"/>
    </source>
</evidence>
<dbReference type="GO" id="GO:0005886">
    <property type="term" value="C:plasma membrane"/>
    <property type="evidence" value="ECO:0007669"/>
    <property type="project" value="UniProtKB-SubCell"/>
</dbReference>
<dbReference type="InterPro" id="IPR037232">
    <property type="entry name" value="NADH_quin_OxRdtase_su_C/D-like"/>
</dbReference>
<dbReference type="GO" id="GO:0050136">
    <property type="term" value="F:NADH dehydrogenase (quinone) (non-electrogenic) activity"/>
    <property type="evidence" value="ECO:0007669"/>
    <property type="project" value="UniProtKB-UniRule"/>
</dbReference>
<reference evidence="9" key="1">
    <citation type="submission" date="2024-06" db="EMBL/GenBank/DDBJ databases">
        <title>Complete Genome Sequence of mouse commensal type strain Neisseria musculi.</title>
        <authorList>
            <person name="Thapa E."/>
            <person name="Aluvathingal J."/>
            <person name="Nadendla S."/>
            <person name="Mehta A."/>
            <person name="Tettelin H."/>
            <person name="Weyand N.J."/>
        </authorList>
    </citation>
    <scope>NUCLEOTIDE SEQUENCE</scope>
    <source>
        <strain evidence="9">NW831</strain>
    </source>
</reference>
<evidence type="ECO:0000256" key="1">
    <source>
        <dbReference type="ARBA" id="ARBA00007569"/>
    </source>
</evidence>
<dbReference type="Proteomes" id="UP000516412">
    <property type="component" value="Chromosome"/>
</dbReference>
<dbReference type="KEGG" id="nmus:H7A79_2084"/>
<keyword evidence="10" id="KW-1185">Reference proteome</keyword>
<dbReference type="NCBIfam" id="TIGR01961">
    <property type="entry name" value="NuoC_fam"/>
    <property type="match status" value="1"/>
</dbReference>
<dbReference type="EC" id="7.1.1.-" evidence="5"/>
<dbReference type="NCBIfam" id="NF004730">
    <property type="entry name" value="PRK06074.1-1"/>
    <property type="match status" value="1"/>
</dbReference>
<dbReference type="InterPro" id="IPR010218">
    <property type="entry name" value="NADH_DH_suC"/>
</dbReference>
<comment type="subunit">
    <text evidence="5">NDH-1 is composed of 14 different subunits. Subunits NuoB, C, D, E, F, and G constitute the peripheral sector of the complex.</text>
</comment>
<dbReference type="PANTHER" id="PTHR10884">
    <property type="entry name" value="NADH DEHYDROGENASE UBIQUINONE IRON-SULFUR PROTEIN 3"/>
    <property type="match status" value="1"/>
</dbReference>
<evidence type="ECO:0000256" key="2">
    <source>
        <dbReference type="ARBA" id="ARBA00022448"/>
    </source>
</evidence>
<dbReference type="Pfam" id="PF00329">
    <property type="entry name" value="Complex1_30kDa"/>
    <property type="match status" value="1"/>
</dbReference>
<keyword evidence="3 5" id="KW-0874">Quinone</keyword>
<comment type="catalytic activity">
    <reaction evidence="5 7">
        <text>a quinone + NADH + 5 H(+)(in) = a quinol + NAD(+) + 4 H(+)(out)</text>
        <dbReference type="Rhea" id="RHEA:57888"/>
        <dbReference type="ChEBI" id="CHEBI:15378"/>
        <dbReference type="ChEBI" id="CHEBI:24646"/>
        <dbReference type="ChEBI" id="CHEBI:57540"/>
        <dbReference type="ChEBI" id="CHEBI:57945"/>
        <dbReference type="ChEBI" id="CHEBI:132124"/>
    </reaction>
</comment>
<evidence type="ECO:0000256" key="4">
    <source>
        <dbReference type="ARBA" id="ARBA00023075"/>
    </source>
</evidence>
<dbReference type="RefSeq" id="WP_187000295.1">
    <property type="nucleotide sequence ID" value="NZ_CP060414.2"/>
</dbReference>
<keyword evidence="2 5" id="KW-0813">Transport</keyword>
<keyword evidence="5 6" id="KW-0520">NAD</keyword>
<name>A0A7H1MA14_9NEIS</name>
<evidence type="ECO:0000313" key="9">
    <source>
        <dbReference type="EMBL" id="QNT58479.1"/>
    </source>
</evidence>
<feature type="domain" description="NADH:ubiquinone oxidoreductase 30kDa subunit" evidence="8">
    <location>
        <begin position="31"/>
        <end position="160"/>
    </location>
</feature>
<protein>
    <recommendedName>
        <fullName evidence="5">NADH-quinone oxidoreductase subunit C</fullName>
        <ecNumber evidence="5">7.1.1.-</ecNumber>
    </recommendedName>
    <alternativeName>
        <fullName evidence="5">NADH dehydrogenase I subunit C</fullName>
    </alternativeName>
    <alternativeName>
        <fullName evidence="5">NDH-1 subunit C</fullName>
    </alternativeName>
</protein>
<evidence type="ECO:0000256" key="5">
    <source>
        <dbReference type="HAMAP-Rule" id="MF_01357"/>
    </source>
</evidence>
<gene>
    <name evidence="5 9" type="primary">nuoC</name>
    <name evidence="9" type="ORF">H7A79_2084</name>
</gene>
<keyword evidence="4 5" id="KW-0830">Ubiquinone</keyword>
<comment type="subcellular location">
    <subcellularLocation>
        <location evidence="5">Cell membrane</location>
        <topology evidence="5">Peripheral membrane protein</topology>
        <orientation evidence="5">Cytoplasmic side</orientation>
    </subcellularLocation>
</comment>
<keyword evidence="5 6" id="KW-1278">Translocase</keyword>
<dbReference type="GO" id="GO:0048038">
    <property type="term" value="F:quinone binding"/>
    <property type="evidence" value="ECO:0007669"/>
    <property type="project" value="UniProtKB-KW"/>
</dbReference>